<evidence type="ECO:0000313" key="2">
    <source>
        <dbReference type="Proteomes" id="UP000805193"/>
    </source>
</evidence>
<organism evidence="1 2">
    <name type="scientific">Ixodes persulcatus</name>
    <name type="common">Taiga tick</name>
    <dbReference type="NCBI Taxonomy" id="34615"/>
    <lineage>
        <taxon>Eukaryota</taxon>
        <taxon>Metazoa</taxon>
        <taxon>Ecdysozoa</taxon>
        <taxon>Arthropoda</taxon>
        <taxon>Chelicerata</taxon>
        <taxon>Arachnida</taxon>
        <taxon>Acari</taxon>
        <taxon>Parasitiformes</taxon>
        <taxon>Ixodida</taxon>
        <taxon>Ixodoidea</taxon>
        <taxon>Ixodidae</taxon>
        <taxon>Ixodinae</taxon>
        <taxon>Ixodes</taxon>
    </lineage>
</organism>
<evidence type="ECO:0000313" key="1">
    <source>
        <dbReference type="EMBL" id="KAG0410481.1"/>
    </source>
</evidence>
<sequence length="105" mass="11592">MVDSDNSRIRYQMSLTFETGLFDRSSSSLRGRVSEVVGGRHFCRLPWRRKGAPTAAPVGSPRATVVWAAFFQAGQGTRSWCTTASYDLAEDGKRADATSKRENAM</sequence>
<proteinExistence type="predicted"/>
<gene>
    <name evidence="1" type="ORF">HPB47_012404</name>
</gene>
<keyword evidence="2" id="KW-1185">Reference proteome</keyword>
<reference evidence="1 2" key="1">
    <citation type="journal article" date="2020" name="Cell">
        <title>Large-Scale Comparative Analyses of Tick Genomes Elucidate Their Genetic Diversity and Vector Capacities.</title>
        <authorList>
            <consortium name="Tick Genome and Microbiome Consortium (TIGMIC)"/>
            <person name="Jia N."/>
            <person name="Wang J."/>
            <person name="Shi W."/>
            <person name="Du L."/>
            <person name="Sun Y."/>
            <person name="Zhan W."/>
            <person name="Jiang J.F."/>
            <person name="Wang Q."/>
            <person name="Zhang B."/>
            <person name="Ji P."/>
            <person name="Bell-Sakyi L."/>
            <person name="Cui X.M."/>
            <person name="Yuan T.T."/>
            <person name="Jiang B.G."/>
            <person name="Yang W.F."/>
            <person name="Lam T.T."/>
            <person name="Chang Q.C."/>
            <person name="Ding S.J."/>
            <person name="Wang X.J."/>
            <person name="Zhu J.G."/>
            <person name="Ruan X.D."/>
            <person name="Zhao L."/>
            <person name="Wei J.T."/>
            <person name="Ye R.Z."/>
            <person name="Que T.C."/>
            <person name="Du C.H."/>
            <person name="Zhou Y.H."/>
            <person name="Cheng J.X."/>
            <person name="Dai P.F."/>
            <person name="Guo W.B."/>
            <person name="Han X.H."/>
            <person name="Huang E.J."/>
            <person name="Li L.F."/>
            <person name="Wei W."/>
            <person name="Gao Y.C."/>
            <person name="Liu J.Z."/>
            <person name="Shao H.Z."/>
            <person name="Wang X."/>
            <person name="Wang C.C."/>
            <person name="Yang T.C."/>
            <person name="Huo Q.B."/>
            <person name="Li W."/>
            <person name="Chen H.Y."/>
            <person name="Chen S.E."/>
            <person name="Zhou L.G."/>
            <person name="Ni X.B."/>
            <person name="Tian J.H."/>
            <person name="Sheng Y."/>
            <person name="Liu T."/>
            <person name="Pan Y.S."/>
            <person name="Xia L.Y."/>
            <person name="Li J."/>
            <person name="Zhao F."/>
            <person name="Cao W.C."/>
        </authorList>
    </citation>
    <scope>NUCLEOTIDE SEQUENCE [LARGE SCALE GENOMIC DNA]</scope>
    <source>
        <strain evidence="1">Iper-2018</strain>
    </source>
</reference>
<comment type="caution">
    <text evidence="1">The sequence shown here is derived from an EMBL/GenBank/DDBJ whole genome shotgun (WGS) entry which is preliminary data.</text>
</comment>
<protein>
    <submittedName>
        <fullName evidence="1">Uncharacterized protein</fullName>
    </submittedName>
</protein>
<accession>A0AC60NTL7</accession>
<dbReference type="EMBL" id="JABSTQ010011517">
    <property type="protein sequence ID" value="KAG0410481.1"/>
    <property type="molecule type" value="Genomic_DNA"/>
</dbReference>
<name>A0AC60NTL7_IXOPE</name>
<dbReference type="Proteomes" id="UP000805193">
    <property type="component" value="Unassembled WGS sequence"/>
</dbReference>